<dbReference type="EMBL" id="JAFCIX010000392">
    <property type="protein sequence ID" value="KAH6591947.1"/>
    <property type="molecule type" value="Genomic_DNA"/>
</dbReference>
<name>A0ABQ8F794_9FUNG</name>
<evidence type="ECO:0000313" key="3">
    <source>
        <dbReference type="EMBL" id="KAH6591947.1"/>
    </source>
</evidence>
<gene>
    <name evidence="3" type="ORF">BASA50_008347</name>
</gene>
<proteinExistence type="predicted"/>
<dbReference type="Gene3D" id="3.40.720.10">
    <property type="entry name" value="Alkaline Phosphatase, subunit A"/>
    <property type="match status" value="1"/>
</dbReference>
<protein>
    <recommendedName>
        <fullName evidence="5">Acid phosphatase</fullName>
    </recommendedName>
</protein>
<organism evidence="3 4">
    <name type="scientific">Batrachochytrium salamandrivorans</name>
    <dbReference type="NCBI Taxonomy" id="1357716"/>
    <lineage>
        <taxon>Eukaryota</taxon>
        <taxon>Fungi</taxon>
        <taxon>Fungi incertae sedis</taxon>
        <taxon>Chytridiomycota</taxon>
        <taxon>Chytridiomycota incertae sedis</taxon>
        <taxon>Chytridiomycetes</taxon>
        <taxon>Rhizophydiales</taxon>
        <taxon>Rhizophydiales incertae sedis</taxon>
        <taxon>Batrachochytrium</taxon>
    </lineage>
</organism>
<feature type="chain" id="PRO_5046538121" description="Acid phosphatase" evidence="2">
    <location>
        <begin position="18"/>
        <end position="276"/>
    </location>
</feature>
<accession>A0ABQ8F794</accession>
<evidence type="ECO:0000256" key="1">
    <source>
        <dbReference type="ARBA" id="ARBA00022801"/>
    </source>
</evidence>
<evidence type="ECO:0000256" key="2">
    <source>
        <dbReference type="SAM" id="SignalP"/>
    </source>
</evidence>
<dbReference type="Proteomes" id="UP001648503">
    <property type="component" value="Unassembled WGS sequence"/>
</dbReference>
<comment type="caution">
    <text evidence="3">The sequence shown here is derived from an EMBL/GenBank/DDBJ whole genome shotgun (WGS) entry which is preliminary data.</text>
</comment>
<dbReference type="InterPro" id="IPR007312">
    <property type="entry name" value="Phosphoesterase"/>
</dbReference>
<dbReference type="PANTHER" id="PTHR31956">
    <property type="entry name" value="NON-SPECIFIC PHOSPHOLIPASE C4-RELATED"/>
    <property type="match status" value="1"/>
</dbReference>
<keyword evidence="4" id="KW-1185">Reference proteome</keyword>
<dbReference type="PANTHER" id="PTHR31956:SF8">
    <property type="entry name" value="ACID PHOSPHATASE PHOA (AFU_ORTHOLOGUE AFUA_1G03570)"/>
    <property type="match status" value="1"/>
</dbReference>
<dbReference type="InterPro" id="IPR017850">
    <property type="entry name" value="Alkaline_phosphatase_core_sf"/>
</dbReference>
<keyword evidence="2" id="KW-0732">Signal</keyword>
<sequence length="276" mass="30297">MLFQLVSVLALVATATATPVHRSRSLSFDRFFTIILENTNYDEAMADDYLGSTLASKGRILTNLYALTHPSQPNYLAMISGDTQGNRNDKRFSSSSPTIVDVLEQGGVSWGVYQQGYTGRCNTAMSIGRYVRKHNPFISFTGISQNPRRCAKIVPATSLNRDIRSNRVPSYVFYTPDMYNDGHDTGVSYASNWLQDFLEPLLVNPVFANTVFFVTFDEDSNSDNQIYGVLLGGPVAAGTTDNAQYDHYSQMATVEANWGLGNLGQADASASAFTLA</sequence>
<keyword evidence="1" id="KW-0378">Hydrolase</keyword>
<evidence type="ECO:0000313" key="4">
    <source>
        <dbReference type="Proteomes" id="UP001648503"/>
    </source>
</evidence>
<feature type="signal peptide" evidence="2">
    <location>
        <begin position="1"/>
        <end position="17"/>
    </location>
</feature>
<evidence type="ECO:0008006" key="5">
    <source>
        <dbReference type="Google" id="ProtNLM"/>
    </source>
</evidence>
<reference evidence="3 4" key="1">
    <citation type="submission" date="2021-02" db="EMBL/GenBank/DDBJ databases">
        <title>Variation within the Batrachochytrium salamandrivorans European outbreak.</title>
        <authorList>
            <person name="Kelly M."/>
            <person name="Pasmans F."/>
            <person name="Shea T.P."/>
            <person name="Munoz J.F."/>
            <person name="Carranza S."/>
            <person name="Cuomo C.A."/>
            <person name="Martel A."/>
        </authorList>
    </citation>
    <scope>NUCLEOTIDE SEQUENCE [LARGE SCALE GENOMIC DNA]</scope>
    <source>
        <strain evidence="3 4">AMFP18/2</strain>
    </source>
</reference>
<dbReference type="Pfam" id="PF04185">
    <property type="entry name" value="Phosphoesterase"/>
    <property type="match status" value="1"/>
</dbReference>